<protein>
    <submittedName>
        <fullName evidence="1">Uncharacterized protein</fullName>
    </submittedName>
</protein>
<dbReference type="AlphaFoldDB" id="A0A6A4S4I8"/>
<gene>
    <name evidence="1" type="ORF">F2P81_020708</name>
</gene>
<organism evidence="1 2">
    <name type="scientific">Scophthalmus maximus</name>
    <name type="common">Turbot</name>
    <name type="synonym">Psetta maxima</name>
    <dbReference type="NCBI Taxonomy" id="52904"/>
    <lineage>
        <taxon>Eukaryota</taxon>
        <taxon>Metazoa</taxon>
        <taxon>Chordata</taxon>
        <taxon>Craniata</taxon>
        <taxon>Vertebrata</taxon>
        <taxon>Euteleostomi</taxon>
        <taxon>Actinopterygii</taxon>
        <taxon>Neopterygii</taxon>
        <taxon>Teleostei</taxon>
        <taxon>Neoteleostei</taxon>
        <taxon>Acanthomorphata</taxon>
        <taxon>Carangaria</taxon>
        <taxon>Pleuronectiformes</taxon>
        <taxon>Pleuronectoidei</taxon>
        <taxon>Scophthalmidae</taxon>
        <taxon>Scophthalmus</taxon>
    </lineage>
</organism>
<proteinExistence type="predicted"/>
<name>A0A6A4S4I8_SCOMX</name>
<accession>A0A6A4S4I8</accession>
<sequence>MQKGFEMFAERSFTTTCRERLHRATARGGGRNLLNDLQLTHLNNQDVSARRPVTPTHHNPLELIVASLLGTPTPRIRHGSKTTDSFVESGCRDAEVLADERLIWRERVRLIPGYFSAVIVTDFNTLILSSELLKNTKHRRDDEAEKKTLEFADQNISASLKGRMKTKASEDVWFRKRILVIIQLKGKNRVISISVTEAKELFAIARDVGEQRRQQQQQHARRDAPVADDISFLTSQTVHEGERCSPLQRAAAQ</sequence>
<dbReference type="Proteomes" id="UP000438429">
    <property type="component" value="Unassembled WGS sequence"/>
</dbReference>
<reference evidence="1 2" key="1">
    <citation type="submission" date="2019-06" db="EMBL/GenBank/DDBJ databases">
        <title>Draft genomes of female and male turbot (Scophthalmus maximus).</title>
        <authorList>
            <person name="Xu H."/>
            <person name="Xu X.-W."/>
            <person name="Shao C."/>
            <person name="Chen S."/>
        </authorList>
    </citation>
    <scope>NUCLEOTIDE SEQUENCE [LARGE SCALE GENOMIC DNA]</scope>
    <source>
        <strain evidence="1">Ysfricsl-2016a</strain>
        <tissue evidence="1">Blood</tissue>
    </source>
</reference>
<dbReference type="EMBL" id="VEVO01000018">
    <property type="protein sequence ID" value="KAF0027967.1"/>
    <property type="molecule type" value="Genomic_DNA"/>
</dbReference>
<comment type="caution">
    <text evidence="1">The sequence shown here is derived from an EMBL/GenBank/DDBJ whole genome shotgun (WGS) entry which is preliminary data.</text>
</comment>
<evidence type="ECO:0000313" key="1">
    <source>
        <dbReference type="EMBL" id="KAF0027967.1"/>
    </source>
</evidence>
<evidence type="ECO:0000313" key="2">
    <source>
        <dbReference type="Proteomes" id="UP000438429"/>
    </source>
</evidence>